<evidence type="ECO:0000256" key="3">
    <source>
        <dbReference type="ARBA" id="ARBA00004065"/>
    </source>
</evidence>
<comment type="function">
    <text evidence="3 14 16">Endonuclease that specifically degrades the RNA of RNA-DNA hybrids.</text>
</comment>
<keyword evidence="13 14" id="KW-0464">Manganese</keyword>
<gene>
    <name evidence="14" type="primary">rnhB</name>
    <name evidence="18" type="ORF">SAMN02745751_00896</name>
</gene>
<dbReference type="PANTHER" id="PTHR10954">
    <property type="entry name" value="RIBONUCLEASE H2 SUBUNIT A"/>
    <property type="match status" value="1"/>
</dbReference>
<evidence type="ECO:0000256" key="13">
    <source>
        <dbReference type="ARBA" id="ARBA00023211"/>
    </source>
</evidence>
<evidence type="ECO:0000256" key="11">
    <source>
        <dbReference type="ARBA" id="ARBA00022759"/>
    </source>
</evidence>
<dbReference type="InterPro" id="IPR024567">
    <property type="entry name" value="RNase_HII/HIII_dom"/>
</dbReference>
<dbReference type="AlphaFoldDB" id="A0A1M6DFM8"/>
<comment type="catalytic activity">
    <reaction evidence="1 14 15 16">
        <text>Endonucleolytic cleavage to 5'-phosphomonoester.</text>
        <dbReference type="EC" id="3.1.26.4"/>
    </reaction>
</comment>
<dbReference type="Proteomes" id="UP000184052">
    <property type="component" value="Unassembled WGS sequence"/>
</dbReference>
<comment type="subcellular location">
    <subcellularLocation>
        <location evidence="4 14">Cytoplasm</location>
    </subcellularLocation>
</comment>
<dbReference type="NCBIfam" id="NF000595">
    <property type="entry name" value="PRK00015.1-3"/>
    <property type="match status" value="1"/>
</dbReference>
<evidence type="ECO:0000256" key="10">
    <source>
        <dbReference type="ARBA" id="ARBA00022723"/>
    </source>
</evidence>
<keyword evidence="11 14" id="KW-0255">Endonuclease</keyword>
<keyword evidence="10 14" id="KW-0479">Metal-binding</keyword>
<dbReference type="NCBIfam" id="NF000594">
    <property type="entry name" value="PRK00015.1-1"/>
    <property type="match status" value="1"/>
</dbReference>
<dbReference type="GO" id="GO:0004523">
    <property type="term" value="F:RNA-DNA hybrid ribonuclease activity"/>
    <property type="evidence" value="ECO:0007669"/>
    <property type="project" value="UniProtKB-UniRule"/>
</dbReference>
<dbReference type="CDD" id="cd07182">
    <property type="entry name" value="RNase_HII_bacteria_HII_like"/>
    <property type="match status" value="1"/>
</dbReference>
<dbReference type="SUPFAM" id="SSF53098">
    <property type="entry name" value="Ribonuclease H-like"/>
    <property type="match status" value="1"/>
</dbReference>
<evidence type="ECO:0000256" key="2">
    <source>
        <dbReference type="ARBA" id="ARBA00001946"/>
    </source>
</evidence>
<dbReference type="InterPro" id="IPR012337">
    <property type="entry name" value="RNaseH-like_sf"/>
</dbReference>
<name>A0A1M6DFM8_9FIRM</name>
<evidence type="ECO:0000256" key="7">
    <source>
        <dbReference type="ARBA" id="ARBA00019179"/>
    </source>
</evidence>
<dbReference type="EC" id="3.1.26.4" evidence="6 14"/>
<keyword evidence="19" id="KW-1185">Reference proteome</keyword>
<comment type="cofactor">
    <cofactor evidence="14 15">
        <name>Mn(2+)</name>
        <dbReference type="ChEBI" id="CHEBI:29035"/>
    </cofactor>
    <cofactor evidence="14 15">
        <name>Mg(2+)</name>
        <dbReference type="ChEBI" id="CHEBI:18420"/>
    </cofactor>
    <text evidence="14 15">Manganese or magnesium. Binds 1 divalent metal ion per monomer in the absence of substrate. May bind a second metal ion after substrate binding.</text>
</comment>
<protein>
    <recommendedName>
        <fullName evidence="7 14">Ribonuclease HII</fullName>
        <shortName evidence="14">RNase HII</shortName>
        <ecNumber evidence="6 14">3.1.26.4</ecNumber>
    </recommendedName>
</protein>
<evidence type="ECO:0000256" key="16">
    <source>
        <dbReference type="RuleBase" id="RU003515"/>
    </source>
</evidence>
<accession>A0A1M6DFM8</accession>
<keyword evidence="9 14" id="KW-0540">Nuclease</keyword>
<evidence type="ECO:0000256" key="1">
    <source>
        <dbReference type="ARBA" id="ARBA00000077"/>
    </source>
</evidence>
<evidence type="ECO:0000256" key="9">
    <source>
        <dbReference type="ARBA" id="ARBA00022722"/>
    </source>
</evidence>
<evidence type="ECO:0000256" key="6">
    <source>
        <dbReference type="ARBA" id="ARBA00012180"/>
    </source>
</evidence>
<dbReference type="PROSITE" id="PS51975">
    <property type="entry name" value="RNASE_H_2"/>
    <property type="match status" value="1"/>
</dbReference>
<dbReference type="InterPro" id="IPR001352">
    <property type="entry name" value="RNase_HII/HIII"/>
</dbReference>
<dbReference type="InterPro" id="IPR036397">
    <property type="entry name" value="RNaseH_sf"/>
</dbReference>
<comment type="cofactor">
    <cofactor evidence="2">
        <name>Mg(2+)</name>
        <dbReference type="ChEBI" id="CHEBI:18420"/>
    </cofactor>
</comment>
<evidence type="ECO:0000256" key="15">
    <source>
        <dbReference type="PROSITE-ProRule" id="PRU01319"/>
    </source>
</evidence>
<dbReference type="GO" id="GO:0006298">
    <property type="term" value="P:mismatch repair"/>
    <property type="evidence" value="ECO:0007669"/>
    <property type="project" value="TreeGrafter"/>
</dbReference>
<keyword evidence="8 14" id="KW-0963">Cytoplasm</keyword>
<evidence type="ECO:0000256" key="4">
    <source>
        <dbReference type="ARBA" id="ARBA00004496"/>
    </source>
</evidence>
<dbReference type="EMBL" id="FQZL01000006">
    <property type="protein sequence ID" value="SHI71990.1"/>
    <property type="molecule type" value="Genomic_DNA"/>
</dbReference>
<feature type="domain" description="RNase H type-2" evidence="17">
    <location>
        <begin position="14"/>
        <end position="210"/>
    </location>
</feature>
<keyword evidence="12 14" id="KW-0378">Hydrolase</keyword>
<evidence type="ECO:0000313" key="19">
    <source>
        <dbReference type="Proteomes" id="UP000184052"/>
    </source>
</evidence>
<organism evidence="18 19">
    <name type="scientific">Dethiosulfatibacter aminovorans DSM 17477</name>
    <dbReference type="NCBI Taxonomy" id="1121476"/>
    <lineage>
        <taxon>Bacteria</taxon>
        <taxon>Bacillati</taxon>
        <taxon>Bacillota</taxon>
        <taxon>Tissierellia</taxon>
        <taxon>Dethiosulfatibacter</taxon>
    </lineage>
</organism>
<comment type="similarity">
    <text evidence="5 14 16">Belongs to the RNase HII family.</text>
</comment>
<dbReference type="RefSeq" id="WP_245819746.1">
    <property type="nucleotide sequence ID" value="NZ_FQZL01000006.1"/>
</dbReference>
<feature type="binding site" evidence="15">
    <location>
        <position position="118"/>
    </location>
    <ligand>
        <name>a divalent metal cation</name>
        <dbReference type="ChEBI" id="CHEBI:60240"/>
    </ligand>
</feature>
<dbReference type="GO" id="GO:0005737">
    <property type="term" value="C:cytoplasm"/>
    <property type="evidence" value="ECO:0007669"/>
    <property type="project" value="UniProtKB-SubCell"/>
</dbReference>
<dbReference type="PANTHER" id="PTHR10954:SF18">
    <property type="entry name" value="RIBONUCLEASE HII"/>
    <property type="match status" value="1"/>
</dbReference>
<proteinExistence type="inferred from homology"/>
<dbReference type="GO" id="GO:0003723">
    <property type="term" value="F:RNA binding"/>
    <property type="evidence" value="ECO:0007669"/>
    <property type="project" value="UniProtKB-UniRule"/>
</dbReference>
<sequence length="210" mass="23242">MLKIENELHKKGYKYIACLDEVGRGCLAGDVTACAVIMPEGLLIDGVNDSKKLSKKKREKLYEEIKKSAISIGIGTASNVEIDEMNIKKATHLAMERAIENLMDEEGNSIVPDFLLIDAEIIALKIPQEGIIKGDAKCHGIAAASIIAKVTRDNCMAELHEDYPAYNFKKNAGYGTKEHIAALLKDGKCKIHRNTFIRKIMDSNEQLKLI</sequence>
<feature type="binding site" evidence="14 15">
    <location>
        <position position="20"/>
    </location>
    <ligand>
        <name>a divalent metal cation</name>
        <dbReference type="ChEBI" id="CHEBI:60240"/>
    </ligand>
</feature>
<dbReference type="Pfam" id="PF01351">
    <property type="entry name" value="RNase_HII"/>
    <property type="match status" value="1"/>
</dbReference>
<dbReference type="GO" id="GO:0030145">
    <property type="term" value="F:manganese ion binding"/>
    <property type="evidence" value="ECO:0007669"/>
    <property type="project" value="UniProtKB-UniRule"/>
</dbReference>
<feature type="binding site" evidence="14 15">
    <location>
        <position position="21"/>
    </location>
    <ligand>
        <name>a divalent metal cation</name>
        <dbReference type="ChEBI" id="CHEBI:60240"/>
    </ligand>
</feature>
<dbReference type="Gene3D" id="3.30.420.10">
    <property type="entry name" value="Ribonuclease H-like superfamily/Ribonuclease H"/>
    <property type="match status" value="1"/>
</dbReference>
<dbReference type="GO" id="GO:0032299">
    <property type="term" value="C:ribonuclease H2 complex"/>
    <property type="evidence" value="ECO:0007669"/>
    <property type="project" value="TreeGrafter"/>
</dbReference>
<dbReference type="GO" id="GO:0043137">
    <property type="term" value="P:DNA replication, removal of RNA primer"/>
    <property type="evidence" value="ECO:0007669"/>
    <property type="project" value="TreeGrafter"/>
</dbReference>
<evidence type="ECO:0000259" key="17">
    <source>
        <dbReference type="PROSITE" id="PS51975"/>
    </source>
</evidence>
<evidence type="ECO:0000313" key="18">
    <source>
        <dbReference type="EMBL" id="SHI71990.1"/>
    </source>
</evidence>
<evidence type="ECO:0000256" key="14">
    <source>
        <dbReference type="HAMAP-Rule" id="MF_00052"/>
    </source>
</evidence>
<dbReference type="InterPro" id="IPR022898">
    <property type="entry name" value="RNase_HII"/>
</dbReference>
<dbReference type="HAMAP" id="MF_00052_B">
    <property type="entry name" value="RNase_HII_B"/>
    <property type="match status" value="1"/>
</dbReference>
<reference evidence="18 19" key="1">
    <citation type="submission" date="2016-11" db="EMBL/GenBank/DDBJ databases">
        <authorList>
            <person name="Jaros S."/>
            <person name="Januszkiewicz K."/>
            <person name="Wedrychowicz H."/>
        </authorList>
    </citation>
    <scope>NUCLEOTIDE SEQUENCE [LARGE SCALE GENOMIC DNA]</scope>
    <source>
        <strain evidence="18 19">DSM 17477</strain>
    </source>
</reference>
<comment type="caution">
    <text evidence="14">Lacks conserved residue(s) required for the propagation of feature annotation.</text>
</comment>
<evidence type="ECO:0000256" key="5">
    <source>
        <dbReference type="ARBA" id="ARBA00007383"/>
    </source>
</evidence>
<evidence type="ECO:0000256" key="12">
    <source>
        <dbReference type="ARBA" id="ARBA00022801"/>
    </source>
</evidence>
<dbReference type="STRING" id="1121476.SAMN02745751_00896"/>
<evidence type="ECO:0000256" key="8">
    <source>
        <dbReference type="ARBA" id="ARBA00022490"/>
    </source>
</evidence>